<dbReference type="AlphaFoldDB" id="A0A5J4VLW4"/>
<dbReference type="Proteomes" id="UP000324800">
    <property type="component" value="Unassembled WGS sequence"/>
</dbReference>
<organism evidence="1 2">
    <name type="scientific">Streblomastix strix</name>
    <dbReference type="NCBI Taxonomy" id="222440"/>
    <lineage>
        <taxon>Eukaryota</taxon>
        <taxon>Metamonada</taxon>
        <taxon>Preaxostyla</taxon>
        <taxon>Oxymonadida</taxon>
        <taxon>Streblomastigidae</taxon>
        <taxon>Streblomastix</taxon>
    </lineage>
</organism>
<evidence type="ECO:0000313" key="1">
    <source>
        <dbReference type="EMBL" id="KAA6383445.1"/>
    </source>
</evidence>
<comment type="caution">
    <text evidence="1">The sequence shown here is derived from an EMBL/GenBank/DDBJ whole genome shotgun (WGS) entry which is preliminary data.</text>
</comment>
<name>A0A5J4VLW4_9EUKA</name>
<dbReference type="EMBL" id="SNRW01006239">
    <property type="protein sequence ID" value="KAA6383445.1"/>
    <property type="molecule type" value="Genomic_DNA"/>
</dbReference>
<gene>
    <name evidence="1" type="ORF">EZS28_021028</name>
</gene>
<reference evidence="1 2" key="1">
    <citation type="submission" date="2019-03" db="EMBL/GenBank/DDBJ databases">
        <title>Single cell metagenomics reveals metabolic interactions within the superorganism composed of flagellate Streblomastix strix and complex community of Bacteroidetes bacteria on its surface.</title>
        <authorList>
            <person name="Treitli S.C."/>
            <person name="Kolisko M."/>
            <person name="Husnik F."/>
            <person name="Keeling P."/>
            <person name="Hampl V."/>
        </authorList>
    </citation>
    <scope>NUCLEOTIDE SEQUENCE [LARGE SCALE GENOMIC DNA]</scope>
    <source>
        <strain evidence="1">ST1C</strain>
    </source>
</reference>
<sequence>MMIGLIIAAASQANDNTRELQISAEGNTLSINGTIIAVTGATGDDSLMTYSQGKALQWGINSINTGGLYANGQNLY</sequence>
<evidence type="ECO:0000313" key="2">
    <source>
        <dbReference type="Proteomes" id="UP000324800"/>
    </source>
</evidence>
<protein>
    <submittedName>
        <fullName evidence="1">Uncharacterized protein</fullName>
    </submittedName>
</protein>
<accession>A0A5J4VLW4</accession>
<proteinExistence type="predicted"/>